<dbReference type="Pfam" id="PF00561">
    <property type="entry name" value="Abhydrolase_1"/>
    <property type="match status" value="2"/>
</dbReference>
<evidence type="ECO:0000259" key="1">
    <source>
        <dbReference type="Pfam" id="PF00561"/>
    </source>
</evidence>
<evidence type="ECO:0000313" key="2">
    <source>
        <dbReference type="EMBL" id="PIR72886.1"/>
    </source>
</evidence>
<reference evidence="3" key="1">
    <citation type="submission" date="2017-09" db="EMBL/GenBank/DDBJ databases">
        <title>Depth-based differentiation of microbial function through sediment-hosted aquifers and enrichment of novel symbionts in the deep terrestrial subsurface.</title>
        <authorList>
            <person name="Probst A.J."/>
            <person name="Ladd B."/>
            <person name="Jarett J.K."/>
            <person name="Geller-Mcgrath D.E."/>
            <person name="Sieber C.M.K."/>
            <person name="Emerson J.B."/>
            <person name="Anantharaman K."/>
            <person name="Thomas B.C."/>
            <person name="Malmstrom R."/>
            <person name="Stieglmeier M."/>
            <person name="Klingl A."/>
            <person name="Woyke T."/>
            <person name="Ryan C.M."/>
            <person name="Banfield J.F."/>
        </authorList>
    </citation>
    <scope>NUCLEOTIDE SEQUENCE [LARGE SCALE GENOMIC DNA]</scope>
</reference>
<dbReference type="EMBL" id="PFCH01000029">
    <property type="protein sequence ID" value="PIR72886.1"/>
    <property type="molecule type" value="Genomic_DNA"/>
</dbReference>
<accession>A0A2H0TMV0</accession>
<dbReference type="PANTHER" id="PTHR43798">
    <property type="entry name" value="MONOACYLGLYCEROL LIPASE"/>
    <property type="match status" value="1"/>
</dbReference>
<dbReference type="InterPro" id="IPR000639">
    <property type="entry name" value="Epox_hydrolase-like"/>
</dbReference>
<feature type="domain" description="AB hydrolase-1" evidence="1">
    <location>
        <begin position="3"/>
        <end position="103"/>
    </location>
</feature>
<dbReference type="PANTHER" id="PTHR43798:SF33">
    <property type="entry name" value="HYDROLASE, PUTATIVE (AFU_ORTHOLOGUE AFUA_2G14860)-RELATED"/>
    <property type="match status" value="1"/>
</dbReference>
<gene>
    <name evidence="2" type="ORF">COV26_01530</name>
</gene>
<dbReference type="InterPro" id="IPR029058">
    <property type="entry name" value="AB_hydrolase_fold"/>
</dbReference>
<protein>
    <recommendedName>
        <fullName evidence="1">AB hydrolase-1 domain-containing protein</fullName>
    </recommendedName>
</protein>
<dbReference type="AlphaFoldDB" id="A0A2H0TMV0"/>
<sequence>MNTILILHGWGWPVSVHQWIRVKELLEKEKFKVIVPDLPGFGEAPPPTQPWTISDYAEWVKDFCEKNEISQFFLLGHSFGGSVAAKFSVKYPEKVRKLILVDSAGIRRKRLKKELLKATAHIINIFSFLPGYNLVRKIAYKTIFRRSDYLLSVGIMKDTYLNVIKEDISDIFSQIVVPTLLVWGGKDGITPLQHAYFMRDKISGAKLEIIPDIKHNPHFEAPEKLAEIIIKFLKNY</sequence>
<dbReference type="PRINTS" id="PR00412">
    <property type="entry name" value="EPOXHYDRLASE"/>
</dbReference>
<dbReference type="InterPro" id="IPR050266">
    <property type="entry name" value="AB_hydrolase_sf"/>
</dbReference>
<name>A0A2H0TMV0_9BACT</name>
<evidence type="ECO:0000313" key="3">
    <source>
        <dbReference type="Proteomes" id="UP000228508"/>
    </source>
</evidence>
<dbReference type="SUPFAM" id="SSF53474">
    <property type="entry name" value="alpha/beta-Hydrolases"/>
    <property type="match status" value="1"/>
</dbReference>
<proteinExistence type="predicted"/>
<dbReference type="Gene3D" id="3.40.50.1820">
    <property type="entry name" value="alpha/beta hydrolase"/>
    <property type="match status" value="1"/>
</dbReference>
<feature type="domain" description="AB hydrolase-1" evidence="1">
    <location>
        <begin position="162"/>
        <end position="222"/>
    </location>
</feature>
<dbReference type="Proteomes" id="UP000228508">
    <property type="component" value="Unassembled WGS sequence"/>
</dbReference>
<dbReference type="GO" id="GO:0016020">
    <property type="term" value="C:membrane"/>
    <property type="evidence" value="ECO:0007669"/>
    <property type="project" value="TreeGrafter"/>
</dbReference>
<comment type="caution">
    <text evidence="2">The sequence shown here is derived from an EMBL/GenBank/DDBJ whole genome shotgun (WGS) entry which is preliminary data.</text>
</comment>
<dbReference type="InterPro" id="IPR000073">
    <property type="entry name" value="AB_hydrolase_1"/>
</dbReference>
<organism evidence="2 3">
    <name type="scientific">Candidatus Nealsonbacteria bacterium CG10_big_fil_rev_8_21_14_0_10_36_23</name>
    <dbReference type="NCBI Taxonomy" id="1974709"/>
    <lineage>
        <taxon>Bacteria</taxon>
        <taxon>Candidatus Nealsoniibacteriota</taxon>
    </lineage>
</organism>
<dbReference type="PRINTS" id="PR00111">
    <property type="entry name" value="ABHYDROLASE"/>
</dbReference>
<dbReference type="GO" id="GO:0003824">
    <property type="term" value="F:catalytic activity"/>
    <property type="evidence" value="ECO:0007669"/>
    <property type="project" value="InterPro"/>
</dbReference>